<dbReference type="EMBL" id="JH992990">
    <property type="protein sequence ID" value="EKX47290.1"/>
    <property type="molecule type" value="Genomic_DNA"/>
</dbReference>
<evidence type="ECO:0000259" key="1">
    <source>
        <dbReference type="Pfam" id="PF08302"/>
    </source>
</evidence>
<name>L1JGU2_GUITC</name>
<keyword evidence="4" id="KW-1185">Reference proteome</keyword>
<dbReference type="InterPro" id="IPR038837">
    <property type="entry name" value="tRNA_ligase_1"/>
</dbReference>
<evidence type="ECO:0000313" key="3">
    <source>
        <dbReference type="EnsemblProtists" id="EKX47290"/>
    </source>
</evidence>
<dbReference type="PaxDb" id="55529-EKX47290"/>
<sequence>MVSGRDGRLIVASKNGTDNVYSQSGHYLLLKHLRDEFPEGYQVKYRQLIRFLQHNKLSLGCEVIANCLGEHGEVPKTEHVVVNAREFRLIIPGMYIFQDAQVFYSTYDKFRWDFNARWCDIHDAMKREAWKHIDMEYDRLHSDLLEGFVAYWIPKEDVAFMLESNGDEGLGLLGLASLEQTLDPLVSSTSQPTQEQWPTLESLLGDAGQMDTLYAEVGRILERETGDRVLSEAREATSKKESMQKLREEFRMLMANSRPRIFDNDMVGYGGVSFMKMISALEQLRLPHELKVSRPASSQSPLKKESFNEFLVTVHVLQDSAFPKYEKYRQENEDENLPPLLRGYTWYISFLNEEEEQDRPSKKACLEQQQEEETLLDMDTLLSHGPLEGSVWKFKVVSYMIRTFLYRNLGSVLAKNGNKASFLQSTERLIESWAPPMSVKEELYKRATLWADSIMALSPDERNDLARGKYLSVLRSHLDVIARGQGAVASSQEEVGIYFLISLHPWFEETARLLSDHLAHRTGFRRNVLKPEDLSMENAVLLAGMSGVVFGQIGDGHIFKVARLISKLPLKTRAAVVVMHAVSLEHADAECDRRGLAADADERKKLKGLCASVMDHMDRLQTSLGSGACFQLLSISEGEGDDRNQSCERIMAAMRAARERMIKPPKELVQGGRGSPFSTIHIVMFVTVVGWGKNAICDKLEAIHKQSLAGGGGGLHGLLGLPEGELCVLEGDHLKKTFWTEVEKVFRRKSMNLLILNRNFPPNSWATSLSKLDKAGKMAGRSFHVSAALPYSQATSGYAFGLADLAVCLQSVQMRRNHGTSLDGEQSQETCKVTSMFFNFYNYQDWETLAQSVRTQLTRRVAVVPWLKEGAEEELARHEELSASVQLVATMPQGMFNLGHETSTRDCLARPKHQELLSSLRLRTSFGVSGMQDIAPRYASIDLDQQSVVALVHSVSSHVPEDIARRLQEYQQSSARRRYHVTLWHSQSHAVELLQELSEFKGAAQVISPALLVADEYCIALSVRVLSNALSPTVPCYNQFPHVTLWCVKPDMAKHSNELIEAAVAGGDNGGDSPRPFTLDLQELQDDVVRSSLCGTVRWHF</sequence>
<dbReference type="PANTHER" id="PTHR35460">
    <property type="entry name" value="TRNA LIGASE 1"/>
    <property type="match status" value="1"/>
</dbReference>
<evidence type="ECO:0000313" key="4">
    <source>
        <dbReference type="Proteomes" id="UP000011087"/>
    </source>
</evidence>
<proteinExistence type="predicted"/>
<dbReference type="Proteomes" id="UP000011087">
    <property type="component" value="Unassembled WGS sequence"/>
</dbReference>
<reference evidence="4" key="2">
    <citation type="submission" date="2012-11" db="EMBL/GenBank/DDBJ databases">
        <authorList>
            <person name="Kuo A."/>
            <person name="Curtis B.A."/>
            <person name="Tanifuji G."/>
            <person name="Burki F."/>
            <person name="Gruber A."/>
            <person name="Irimia M."/>
            <person name="Maruyama S."/>
            <person name="Arias M.C."/>
            <person name="Ball S.G."/>
            <person name="Gile G.H."/>
            <person name="Hirakawa Y."/>
            <person name="Hopkins J.F."/>
            <person name="Rensing S.A."/>
            <person name="Schmutz J."/>
            <person name="Symeonidi A."/>
            <person name="Elias M."/>
            <person name="Eveleigh R.J."/>
            <person name="Herman E.K."/>
            <person name="Klute M.J."/>
            <person name="Nakayama T."/>
            <person name="Obornik M."/>
            <person name="Reyes-Prieto A."/>
            <person name="Armbrust E.V."/>
            <person name="Aves S.J."/>
            <person name="Beiko R.G."/>
            <person name="Coutinho P."/>
            <person name="Dacks J.B."/>
            <person name="Durnford D.G."/>
            <person name="Fast N.M."/>
            <person name="Green B.R."/>
            <person name="Grisdale C."/>
            <person name="Hempe F."/>
            <person name="Henrissat B."/>
            <person name="Hoppner M.P."/>
            <person name="Ishida K.-I."/>
            <person name="Kim E."/>
            <person name="Koreny L."/>
            <person name="Kroth P.G."/>
            <person name="Liu Y."/>
            <person name="Malik S.-B."/>
            <person name="Maier U.G."/>
            <person name="McRose D."/>
            <person name="Mock T."/>
            <person name="Neilson J.A."/>
            <person name="Onodera N.T."/>
            <person name="Poole A.M."/>
            <person name="Pritham E.J."/>
            <person name="Richards T.A."/>
            <person name="Rocap G."/>
            <person name="Roy S.W."/>
            <person name="Sarai C."/>
            <person name="Schaack S."/>
            <person name="Shirato S."/>
            <person name="Slamovits C.H."/>
            <person name="Spencer D.F."/>
            <person name="Suzuki S."/>
            <person name="Worden A.Z."/>
            <person name="Zauner S."/>
            <person name="Barry K."/>
            <person name="Bell C."/>
            <person name="Bharti A.K."/>
            <person name="Crow J.A."/>
            <person name="Grimwood J."/>
            <person name="Kramer R."/>
            <person name="Lindquist E."/>
            <person name="Lucas S."/>
            <person name="Salamov A."/>
            <person name="McFadden G.I."/>
            <person name="Lane C.E."/>
            <person name="Keeling P.J."/>
            <person name="Gray M.W."/>
            <person name="Grigoriev I.V."/>
            <person name="Archibald J.M."/>
        </authorList>
    </citation>
    <scope>NUCLEOTIDE SEQUENCE</scope>
    <source>
        <strain evidence="4">CCMP2712</strain>
    </source>
</reference>
<dbReference type="GO" id="GO:0005524">
    <property type="term" value="F:ATP binding"/>
    <property type="evidence" value="ECO:0007669"/>
    <property type="project" value="InterPro"/>
</dbReference>
<dbReference type="Pfam" id="PF08302">
    <property type="entry name" value="tRNA_lig_CPD"/>
    <property type="match status" value="1"/>
</dbReference>
<reference evidence="2 4" key="1">
    <citation type="journal article" date="2012" name="Nature">
        <title>Algal genomes reveal evolutionary mosaicism and the fate of nucleomorphs.</title>
        <authorList>
            <consortium name="DOE Joint Genome Institute"/>
            <person name="Curtis B.A."/>
            <person name="Tanifuji G."/>
            <person name="Burki F."/>
            <person name="Gruber A."/>
            <person name="Irimia M."/>
            <person name="Maruyama S."/>
            <person name="Arias M.C."/>
            <person name="Ball S.G."/>
            <person name="Gile G.H."/>
            <person name="Hirakawa Y."/>
            <person name="Hopkins J.F."/>
            <person name="Kuo A."/>
            <person name="Rensing S.A."/>
            <person name="Schmutz J."/>
            <person name="Symeonidi A."/>
            <person name="Elias M."/>
            <person name="Eveleigh R.J."/>
            <person name="Herman E.K."/>
            <person name="Klute M.J."/>
            <person name="Nakayama T."/>
            <person name="Obornik M."/>
            <person name="Reyes-Prieto A."/>
            <person name="Armbrust E.V."/>
            <person name="Aves S.J."/>
            <person name="Beiko R.G."/>
            <person name="Coutinho P."/>
            <person name="Dacks J.B."/>
            <person name="Durnford D.G."/>
            <person name="Fast N.M."/>
            <person name="Green B.R."/>
            <person name="Grisdale C.J."/>
            <person name="Hempel F."/>
            <person name="Henrissat B."/>
            <person name="Hoppner M.P."/>
            <person name="Ishida K."/>
            <person name="Kim E."/>
            <person name="Koreny L."/>
            <person name="Kroth P.G."/>
            <person name="Liu Y."/>
            <person name="Malik S.B."/>
            <person name="Maier U.G."/>
            <person name="McRose D."/>
            <person name="Mock T."/>
            <person name="Neilson J.A."/>
            <person name="Onodera N.T."/>
            <person name="Poole A.M."/>
            <person name="Pritham E.J."/>
            <person name="Richards T.A."/>
            <person name="Rocap G."/>
            <person name="Roy S.W."/>
            <person name="Sarai C."/>
            <person name="Schaack S."/>
            <person name="Shirato S."/>
            <person name="Slamovits C.H."/>
            <person name="Spencer D.F."/>
            <person name="Suzuki S."/>
            <person name="Worden A.Z."/>
            <person name="Zauner S."/>
            <person name="Barry K."/>
            <person name="Bell C."/>
            <person name="Bharti A.K."/>
            <person name="Crow J.A."/>
            <person name="Grimwood J."/>
            <person name="Kramer R."/>
            <person name="Lindquist E."/>
            <person name="Lucas S."/>
            <person name="Salamov A."/>
            <person name="McFadden G.I."/>
            <person name="Lane C.E."/>
            <person name="Keeling P.J."/>
            <person name="Gray M.W."/>
            <person name="Grigoriev I.V."/>
            <person name="Archibald J.M."/>
        </authorList>
    </citation>
    <scope>NUCLEOTIDE SEQUENCE</scope>
    <source>
        <strain evidence="2 4">CCMP2712</strain>
    </source>
</reference>
<dbReference type="PANTHER" id="PTHR35460:SF1">
    <property type="entry name" value="TRNA LIGASE 1"/>
    <property type="match status" value="1"/>
</dbReference>
<evidence type="ECO:0000313" key="2">
    <source>
        <dbReference type="EMBL" id="EKX47290.1"/>
    </source>
</evidence>
<dbReference type="OrthoDB" id="1912039at2759"/>
<dbReference type="HOGENOM" id="CLU_008781_0_0_1"/>
<dbReference type="EnsemblProtists" id="EKX47290">
    <property type="protein sequence ID" value="EKX47290"/>
    <property type="gene ID" value="GUITHDRAFT_106740"/>
</dbReference>
<feature type="domain" description="tRNA ligase phosphodiesterase" evidence="1">
    <location>
        <begin position="933"/>
        <end position="1070"/>
    </location>
</feature>
<dbReference type="GeneID" id="17304056"/>
<dbReference type="AlphaFoldDB" id="L1JGU2"/>
<reference evidence="3" key="3">
    <citation type="submission" date="2016-03" db="UniProtKB">
        <authorList>
            <consortium name="EnsemblProtists"/>
        </authorList>
    </citation>
    <scope>IDENTIFICATION</scope>
</reference>
<gene>
    <name evidence="2" type="ORF">GUITHDRAFT_106740</name>
</gene>
<dbReference type="RefSeq" id="XP_005834270.1">
    <property type="nucleotide sequence ID" value="XM_005834213.1"/>
</dbReference>
<dbReference type="InterPro" id="IPR015965">
    <property type="entry name" value="tRNA_lig_PDEase"/>
</dbReference>
<dbReference type="GO" id="GO:0003972">
    <property type="term" value="F:RNA ligase (ATP) activity"/>
    <property type="evidence" value="ECO:0007669"/>
    <property type="project" value="InterPro"/>
</dbReference>
<protein>
    <recommendedName>
        <fullName evidence="1">tRNA ligase phosphodiesterase domain-containing protein</fullName>
    </recommendedName>
</protein>
<dbReference type="GO" id="GO:0006388">
    <property type="term" value="P:tRNA splicing, via endonucleolytic cleavage and ligation"/>
    <property type="evidence" value="ECO:0007669"/>
    <property type="project" value="InterPro"/>
</dbReference>
<dbReference type="KEGG" id="gtt:GUITHDRAFT_106740"/>
<accession>L1JGU2</accession>
<organism evidence="2">
    <name type="scientific">Guillardia theta (strain CCMP2712)</name>
    <name type="common">Cryptophyte</name>
    <dbReference type="NCBI Taxonomy" id="905079"/>
    <lineage>
        <taxon>Eukaryota</taxon>
        <taxon>Cryptophyceae</taxon>
        <taxon>Pyrenomonadales</taxon>
        <taxon>Geminigeraceae</taxon>
        <taxon>Guillardia</taxon>
    </lineage>
</organism>
<dbReference type="OMA" id="GKEAPRM"/>